<keyword evidence="2" id="KW-0805">Transcription regulation</keyword>
<accession>A0AAJ5IH34</accession>
<evidence type="ECO:0000313" key="6">
    <source>
        <dbReference type="EMBL" id="UUC18909.1"/>
    </source>
</evidence>
<dbReference type="Gene3D" id="1.10.10.10">
    <property type="entry name" value="Winged helix-like DNA-binding domain superfamily/Winged helix DNA-binding domain"/>
    <property type="match status" value="1"/>
</dbReference>
<dbReference type="PROSITE" id="PS50931">
    <property type="entry name" value="HTH_LYSR"/>
    <property type="match status" value="1"/>
</dbReference>
<reference evidence="6" key="1">
    <citation type="submission" date="2022-07" db="EMBL/GenBank/DDBJ databases">
        <title>Complete genome of MD9.</title>
        <authorList>
            <person name="Cao G."/>
        </authorList>
    </citation>
    <scope>NUCLEOTIDE SEQUENCE</scope>
    <source>
        <strain evidence="6">MD9</strain>
    </source>
</reference>
<dbReference type="PANTHER" id="PTHR30537:SF5">
    <property type="entry name" value="HTH-TYPE TRANSCRIPTIONAL ACTIVATOR TTDR-RELATED"/>
    <property type="match status" value="1"/>
</dbReference>
<dbReference type="InterPro" id="IPR000847">
    <property type="entry name" value="LysR_HTH_N"/>
</dbReference>
<evidence type="ECO:0000259" key="5">
    <source>
        <dbReference type="PROSITE" id="PS50931"/>
    </source>
</evidence>
<dbReference type="Proteomes" id="UP001058744">
    <property type="component" value="Chromosome"/>
</dbReference>
<evidence type="ECO:0000313" key="7">
    <source>
        <dbReference type="Proteomes" id="UP001058744"/>
    </source>
</evidence>
<dbReference type="FunFam" id="1.10.10.10:FF:000001">
    <property type="entry name" value="LysR family transcriptional regulator"/>
    <property type="match status" value="1"/>
</dbReference>
<dbReference type="InterPro" id="IPR036388">
    <property type="entry name" value="WH-like_DNA-bd_sf"/>
</dbReference>
<dbReference type="InterPro" id="IPR036390">
    <property type="entry name" value="WH_DNA-bd_sf"/>
</dbReference>
<dbReference type="GO" id="GO:0006351">
    <property type="term" value="P:DNA-templated transcription"/>
    <property type="evidence" value="ECO:0007669"/>
    <property type="project" value="TreeGrafter"/>
</dbReference>
<dbReference type="SUPFAM" id="SSF53850">
    <property type="entry name" value="Periplasmic binding protein-like II"/>
    <property type="match status" value="1"/>
</dbReference>
<dbReference type="GO" id="GO:0003700">
    <property type="term" value="F:DNA-binding transcription factor activity"/>
    <property type="evidence" value="ECO:0007669"/>
    <property type="project" value="InterPro"/>
</dbReference>
<dbReference type="SUPFAM" id="SSF46785">
    <property type="entry name" value="Winged helix' DNA-binding domain"/>
    <property type="match status" value="1"/>
</dbReference>
<dbReference type="Pfam" id="PF00126">
    <property type="entry name" value="HTH_1"/>
    <property type="match status" value="1"/>
</dbReference>
<dbReference type="PANTHER" id="PTHR30537">
    <property type="entry name" value="HTH-TYPE TRANSCRIPTIONAL REGULATOR"/>
    <property type="match status" value="1"/>
</dbReference>
<gene>
    <name evidence="6" type="ORF">NOV18_27385</name>
</gene>
<evidence type="ECO:0000256" key="4">
    <source>
        <dbReference type="ARBA" id="ARBA00023163"/>
    </source>
</evidence>
<keyword evidence="4" id="KW-0804">Transcription</keyword>
<dbReference type="Gene3D" id="3.40.190.290">
    <property type="match status" value="1"/>
</dbReference>
<name>A0AAJ5IH34_9PSED</name>
<proteinExistence type="inferred from homology"/>
<keyword evidence="3" id="KW-0238">DNA-binding</keyword>
<evidence type="ECO:0000256" key="1">
    <source>
        <dbReference type="ARBA" id="ARBA00009437"/>
    </source>
</evidence>
<dbReference type="InterPro" id="IPR058163">
    <property type="entry name" value="LysR-type_TF_proteobact-type"/>
</dbReference>
<sequence>MEVFTAAANTGSFAAAAVQLGMSAQMVARHVQALEDRLQVRLINRTTRKQSLTEIGHVYLARCRDALAAIDAADVLAMEAQEQPHGRLRLSAPHQFGSHRLMGFVGEFMQRYPNIEIDLNLSDRAVNIIEEGFEAVVRIGDPGVGESSSLVARPLGYYQMLTCAAPDYLERYGTPAHPGDLQRHECLGYVFWDRVVYDEWLFTRGDAEYRVRVRGRLQVNDAVAQLNAARAGLGILLGAEDLVEASLKSGELVQVLPEYRAPFKPVHLIYPAEKQRSVKLRRFIDEAVAKLGPSPYRSGD</sequence>
<dbReference type="RefSeq" id="WP_232891604.1">
    <property type="nucleotide sequence ID" value="NZ_CP101700.1"/>
</dbReference>
<protein>
    <submittedName>
        <fullName evidence="6">LysR family transcriptional regulator</fullName>
    </submittedName>
</protein>
<dbReference type="AlphaFoldDB" id="A0AAJ5IH34"/>
<dbReference type="FunFam" id="3.40.190.290:FF:000001">
    <property type="entry name" value="Transcriptional regulator, LysR family"/>
    <property type="match status" value="1"/>
</dbReference>
<dbReference type="GO" id="GO:0043565">
    <property type="term" value="F:sequence-specific DNA binding"/>
    <property type="evidence" value="ECO:0007669"/>
    <property type="project" value="TreeGrafter"/>
</dbReference>
<organism evidence="6 7">
    <name type="scientific">Pseudomonas asiatica</name>
    <dbReference type="NCBI Taxonomy" id="2219225"/>
    <lineage>
        <taxon>Bacteria</taxon>
        <taxon>Pseudomonadati</taxon>
        <taxon>Pseudomonadota</taxon>
        <taxon>Gammaproteobacteria</taxon>
        <taxon>Pseudomonadales</taxon>
        <taxon>Pseudomonadaceae</taxon>
        <taxon>Pseudomonas</taxon>
    </lineage>
</organism>
<evidence type="ECO:0000256" key="2">
    <source>
        <dbReference type="ARBA" id="ARBA00023015"/>
    </source>
</evidence>
<dbReference type="InterPro" id="IPR005119">
    <property type="entry name" value="LysR_subst-bd"/>
</dbReference>
<comment type="similarity">
    <text evidence="1">Belongs to the LysR transcriptional regulatory family.</text>
</comment>
<evidence type="ECO:0000256" key="3">
    <source>
        <dbReference type="ARBA" id="ARBA00023125"/>
    </source>
</evidence>
<dbReference type="Pfam" id="PF03466">
    <property type="entry name" value="LysR_substrate"/>
    <property type="match status" value="1"/>
</dbReference>
<feature type="domain" description="HTH lysR-type" evidence="5">
    <location>
        <begin position="1"/>
        <end position="53"/>
    </location>
</feature>
<dbReference type="EMBL" id="CP101700">
    <property type="protein sequence ID" value="UUC18909.1"/>
    <property type="molecule type" value="Genomic_DNA"/>
</dbReference>